<dbReference type="Proteomes" id="UP001220256">
    <property type="component" value="Unassembled WGS sequence"/>
</dbReference>
<keyword evidence="1" id="KW-0732">Signal</keyword>
<evidence type="ECO:0000256" key="1">
    <source>
        <dbReference type="SAM" id="SignalP"/>
    </source>
</evidence>
<proteinExistence type="predicted"/>
<accession>A0ABQ8WMJ8</accession>
<keyword evidence="3" id="KW-1185">Reference proteome</keyword>
<comment type="caution">
    <text evidence="2">The sequence shown here is derived from an EMBL/GenBank/DDBJ whole genome shotgun (WGS) entry which is preliminary data.</text>
</comment>
<evidence type="ECO:0000313" key="2">
    <source>
        <dbReference type="EMBL" id="KAJ5271247.1"/>
    </source>
</evidence>
<name>A0ABQ8WMJ8_PENCH</name>
<organism evidence="2 3">
    <name type="scientific">Penicillium chrysogenum</name>
    <name type="common">Penicillium notatum</name>
    <dbReference type="NCBI Taxonomy" id="5076"/>
    <lineage>
        <taxon>Eukaryota</taxon>
        <taxon>Fungi</taxon>
        <taxon>Dikarya</taxon>
        <taxon>Ascomycota</taxon>
        <taxon>Pezizomycotina</taxon>
        <taxon>Eurotiomycetes</taxon>
        <taxon>Eurotiomycetidae</taxon>
        <taxon>Eurotiales</taxon>
        <taxon>Aspergillaceae</taxon>
        <taxon>Penicillium</taxon>
        <taxon>Penicillium chrysogenum species complex</taxon>
    </lineage>
</organism>
<gene>
    <name evidence="2" type="ORF">N7505_007005</name>
</gene>
<feature type="signal peptide" evidence="1">
    <location>
        <begin position="1"/>
        <end position="16"/>
    </location>
</feature>
<evidence type="ECO:0000313" key="3">
    <source>
        <dbReference type="Proteomes" id="UP001220256"/>
    </source>
</evidence>
<evidence type="ECO:0008006" key="4">
    <source>
        <dbReference type="Google" id="ProtNLM"/>
    </source>
</evidence>
<dbReference type="EMBL" id="JAPVEB010000003">
    <property type="protein sequence ID" value="KAJ5271247.1"/>
    <property type="molecule type" value="Genomic_DNA"/>
</dbReference>
<protein>
    <recommendedName>
        <fullName evidence="4">CCHC-type domain-containing protein</fullName>
    </recommendedName>
</protein>
<sequence length="170" mass="18863">MDLIVTLVVLVELTKELVVTIDNSITTETNNTSTKANTTTSAALLQYYQYNPESVLGDIPTAFDIFHLLILSFNASYCICQCENEPFSSKTDKENNMVQSSATLTCYLCRDPRHLQRSCPLLALLRSAIETLCRDRIIDPMSLVEQIDIGILVTALASALPDRDGDIPMQ</sequence>
<reference evidence="2 3" key="1">
    <citation type="journal article" date="2023" name="IMA Fungus">
        <title>Comparative genomic study of the Penicillium genus elucidates a diverse pangenome and 15 lateral gene transfer events.</title>
        <authorList>
            <person name="Petersen C."/>
            <person name="Sorensen T."/>
            <person name="Nielsen M.R."/>
            <person name="Sondergaard T.E."/>
            <person name="Sorensen J.L."/>
            <person name="Fitzpatrick D.A."/>
            <person name="Frisvad J.C."/>
            <person name="Nielsen K.L."/>
        </authorList>
    </citation>
    <scope>NUCLEOTIDE SEQUENCE [LARGE SCALE GENOMIC DNA]</scope>
    <source>
        <strain evidence="2 3">IBT 3361</strain>
    </source>
</reference>
<feature type="chain" id="PRO_5046183086" description="CCHC-type domain-containing protein" evidence="1">
    <location>
        <begin position="17"/>
        <end position="170"/>
    </location>
</feature>